<name>A0A917GMD7_9BACL</name>
<dbReference type="AlphaFoldDB" id="A0A917GMD7"/>
<accession>A0A917GMD7</accession>
<gene>
    <name evidence="2" type="ORF">GCM10010918_00460</name>
</gene>
<sequence length="97" mass="10860">MSRLDIAEREVKLELIASIAKSQHALSRILSTVADFTDWSPEAAKHIGENVRLLTQLQESMAGAVTGWPLRRSTRKTGEPAPPWLNTQLHSDDKTRQ</sequence>
<dbReference type="Proteomes" id="UP000600247">
    <property type="component" value="Unassembled WGS sequence"/>
</dbReference>
<organism evidence="2 3">
    <name type="scientific">Paenibacillus radicis</name>
    <name type="common">ex Gao et al. 2016</name>
    <dbReference type="NCBI Taxonomy" id="1737354"/>
    <lineage>
        <taxon>Bacteria</taxon>
        <taxon>Bacillati</taxon>
        <taxon>Bacillota</taxon>
        <taxon>Bacilli</taxon>
        <taxon>Bacillales</taxon>
        <taxon>Paenibacillaceae</taxon>
        <taxon>Paenibacillus</taxon>
    </lineage>
</organism>
<evidence type="ECO:0000313" key="2">
    <source>
        <dbReference type="EMBL" id="GGG51679.1"/>
    </source>
</evidence>
<comment type="caution">
    <text evidence="2">The sequence shown here is derived from an EMBL/GenBank/DDBJ whole genome shotgun (WGS) entry which is preliminary data.</text>
</comment>
<reference evidence="2 3" key="1">
    <citation type="journal article" date="2014" name="Int. J. Syst. Evol. Microbiol.">
        <title>Complete genome sequence of Corynebacterium casei LMG S-19264T (=DSM 44701T), isolated from a smear-ripened cheese.</title>
        <authorList>
            <consortium name="US DOE Joint Genome Institute (JGI-PGF)"/>
            <person name="Walter F."/>
            <person name="Albersmeier A."/>
            <person name="Kalinowski J."/>
            <person name="Ruckert C."/>
        </authorList>
    </citation>
    <scope>NUCLEOTIDE SEQUENCE [LARGE SCALE GENOMIC DNA]</scope>
    <source>
        <strain evidence="2 3">CGMCC 1.15286</strain>
    </source>
</reference>
<evidence type="ECO:0000313" key="3">
    <source>
        <dbReference type="Proteomes" id="UP000600247"/>
    </source>
</evidence>
<evidence type="ECO:0000256" key="1">
    <source>
        <dbReference type="SAM" id="MobiDB-lite"/>
    </source>
</evidence>
<keyword evidence="3" id="KW-1185">Reference proteome</keyword>
<feature type="region of interest" description="Disordered" evidence="1">
    <location>
        <begin position="68"/>
        <end position="97"/>
    </location>
</feature>
<protein>
    <submittedName>
        <fullName evidence="2">Uncharacterized protein</fullName>
    </submittedName>
</protein>
<proteinExistence type="predicted"/>
<dbReference type="EMBL" id="BMHY01000001">
    <property type="protein sequence ID" value="GGG51679.1"/>
    <property type="molecule type" value="Genomic_DNA"/>
</dbReference>
<dbReference type="RefSeq" id="WP_188886948.1">
    <property type="nucleotide sequence ID" value="NZ_BMHY01000001.1"/>
</dbReference>